<comment type="caution">
    <text evidence="4">The sequence shown here is derived from an EMBL/GenBank/DDBJ whole genome shotgun (WGS) entry which is preliminary data.</text>
</comment>
<dbReference type="RefSeq" id="WP_035403157.1">
    <property type="nucleotide sequence ID" value="NZ_CABKSV010000093.1"/>
</dbReference>
<protein>
    <recommendedName>
        <fullName evidence="6">Histidine kinase</fullName>
    </recommendedName>
</protein>
<evidence type="ECO:0000313" key="5">
    <source>
        <dbReference type="Proteomes" id="UP000195447"/>
    </source>
</evidence>
<keyword evidence="2" id="KW-0472">Membrane</keyword>
<reference evidence="3" key="3">
    <citation type="submission" date="2023-01" db="EMBL/GenBank/DDBJ databases">
        <title>Human gut microbiome strain richness.</title>
        <authorList>
            <person name="Chen-Liaw A."/>
        </authorList>
    </citation>
    <scope>NUCLEOTIDE SEQUENCE</scope>
    <source>
        <strain evidence="3">D55st1_G4_D55t1_190419</strain>
    </source>
</reference>
<keyword evidence="2" id="KW-1133">Transmembrane helix</keyword>
<feature type="compositionally biased region" description="Polar residues" evidence="1">
    <location>
        <begin position="101"/>
        <end position="114"/>
    </location>
</feature>
<dbReference type="GeneID" id="79877014"/>
<name>A0A1Y3VQS4_9FIRM</name>
<proteinExistence type="predicted"/>
<keyword evidence="5" id="KW-1185">Reference proteome</keyword>
<accession>A0A1Y3VQS4</accession>
<evidence type="ECO:0008006" key="6">
    <source>
        <dbReference type="Google" id="ProtNLM"/>
    </source>
</evidence>
<sequence>MSIDAVMSALARLATYLLPILGVVVLVYLIFVLKGILVTLKDLSKTLNAAEREINKLDGPLATVEELSKTADEIHHATKKAVTSAINVVTENADNLKTWLNSKKNTASDTPSEEQIQKDEEVS</sequence>
<reference evidence="4" key="2">
    <citation type="journal article" date="2018" name="BMC Genomics">
        <title>Whole genome sequencing and function prediction of 133 gut anaerobes isolated from chicken caecum in pure cultures.</title>
        <authorList>
            <person name="Medvecky M."/>
            <person name="Cejkova D."/>
            <person name="Polansky O."/>
            <person name="Karasova D."/>
            <person name="Kubasova T."/>
            <person name="Cizek A."/>
            <person name="Rychlik I."/>
        </authorList>
    </citation>
    <scope>NUCLEOTIDE SEQUENCE</scope>
    <source>
        <strain evidence="4">An178</strain>
    </source>
</reference>
<feature type="transmembrane region" description="Helical" evidence="2">
    <location>
        <begin position="16"/>
        <end position="37"/>
    </location>
</feature>
<gene>
    <name evidence="4" type="ORF">B5F14_08600</name>
    <name evidence="3" type="ORF">POG00_07545</name>
</gene>
<evidence type="ECO:0000313" key="3">
    <source>
        <dbReference type="EMBL" id="MDC0828563.1"/>
    </source>
</evidence>
<evidence type="ECO:0000256" key="2">
    <source>
        <dbReference type="SAM" id="Phobius"/>
    </source>
</evidence>
<dbReference type="AlphaFoldDB" id="A0A1Y3VQS4"/>
<reference evidence="5" key="1">
    <citation type="submission" date="2017-04" db="EMBL/GenBank/DDBJ databases">
        <title>Function of individual gut microbiota members based on whole genome sequencing of pure cultures obtained from chicken caecum.</title>
        <authorList>
            <person name="Medvecky M."/>
            <person name="Cejkova D."/>
            <person name="Polansky O."/>
            <person name="Karasova D."/>
            <person name="Kubasova T."/>
            <person name="Cizek A."/>
            <person name="Rychlik I."/>
        </authorList>
    </citation>
    <scope>NUCLEOTIDE SEQUENCE [LARGE SCALE GENOMIC DNA]</scope>
    <source>
        <strain evidence="5">An178</strain>
    </source>
</reference>
<dbReference type="EMBL" id="JAQNCK010000019">
    <property type="protein sequence ID" value="MDC0828563.1"/>
    <property type="molecule type" value="Genomic_DNA"/>
</dbReference>
<evidence type="ECO:0000313" key="4">
    <source>
        <dbReference type="EMBL" id="OUP57810.1"/>
    </source>
</evidence>
<keyword evidence="2" id="KW-0812">Transmembrane</keyword>
<dbReference type="Proteomes" id="UP001220658">
    <property type="component" value="Unassembled WGS sequence"/>
</dbReference>
<feature type="region of interest" description="Disordered" evidence="1">
    <location>
        <begin position="101"/>
        <end position="123"/>
    </location>
</feature>
<organism evidence="4 5">
    <name type="scientific">Faecalitalea cylindroides</name>
    <dbReference type="NCBI Taxonomy" id="39483"/>
    <lineage>
        <taxon>Bacteria</taxon>
        <taxon>Bacillati</taxon>
        <taxon>Bacillota</taxon>
        <taxon>Erysipelotrichia</taxon>
        <taxon>Erysipelotrichales</taxon>
        <taxon>Erysipelotrichaceae</taxon>
        <taxon>Faecalitalea</taxon>
    </lineage>
</organism>
<evidence type="ECO:0000256" key="1">
    <source>
        <dbReference type="SAM" id="MobiDB-lite"/>
    </source>
</evidence>
<dbReference type="Proteomes" id="UP000195447">
    <property type="component" value="Unassembled WGS sequence"/>
</dbReference>
<dbReference type="EMBL" id="NFKM01000019">
    <property type="protein sequence ID" value="OUP57810.1"/>
    <property type="molecule type" value="Genomic_DNA"/>
</dbReference>